<accession>A0AAV7DQN3</accession>
<dbReference type="AlphaFoldDB" id="A0AAV7DQN3"/>
<organism evidence="2 3">
    <name type="scientific">Aristolochia fimbriata</name>
    <name type="common">White veined hardy Dutchman's pipe vine</name>
    <dbReference type="NCBI Taxonomy" id="158543"/>
    <lineage>
        <taxon>Eukaryota</taxon>
        <taxon>Viridiplantae</taxon>
        <taxon>Streptophyta</taxon>
        <taxon>Embryophyta</taxon>
        <taxon>Tracheophyta</taxon>
        <taxon>Spermatophyta</taxon>
        <taxon>Magnoliopsida</taxon>
        <taxon>Magnoliidae</taxon>
        <taxon>Piperales</taxon>
        <taxon>Aristolochiaceae</taxon>
        <taxon>Aristolochia</taxon>
    </lineage>
</organism>
<gene>
    <name evidence="2" type="ORF">H6P81_021157</name>
</gene>
<feature type="compositionally biased region" description="Low complexity" evidence="1">
    <location>
        <begin position="27"/>
        <end position="38"/>
    </location>
</feature>
<name>A0AAV7DQN3_ARIFI</name>
<feature type="region of interest" description="Disordered" evidence="1">
    <location>
        <begin position="1"/>
        <end position="50"/>
    </location>
</feature>
<proteinExistence type="predicted"/>
<reference evidence="2 3" key="1">
    <citation type="submission" date="2021-07" db="EMBL/GenBank/DDBJ databases">
        <title>The Aristolochia fimbriata genome: insights into angiosperm evolution, floral development and chemical biosynthesis.</title>
        <authorList>
            <person name="Jiao Y."/>
        </authorList>
    </citation>
    <scope>NUCLEOTIDE SEQUENCE [LARGE SCALE GENOMIC DNA]</scope>
    <source>
        <strain evidence="2">IBCAS-2021</strain>
        <tissue evidence="2">Leaf</tissue>
    </source>
</reference>
<dbReference type="EMBL" id="JAINDJ010000009">
    <property type="protein sequence ID" value="KAG9438859.1"/>
    <property type="molecule type" value="Genomic_DNA"/>
</dbReference>
<protein>
    <submittedName>
        <fullName evidence="2">Uncharacterized protein</fullName>
    </submittedName>
</protein>
<sequence>MAEVEAARKARVAGAEPEQAVVDPGTSSISRSGVSSEGSRGRDTRDQNSS</sequence>
<evidence type="ECO:0000313" key="3">
    <source>
        <dbReference type="Proteomes" id="UP000825729"/>
    </source>
</evidence>
<feature type="compositionally biased region" description="Basic and acidic residues" evidence="1">
    <location>
        <begin position="39"/>
        <end position="50"/>
    </location>
</feature>
<dbReference type="Proteomes" id="UP000825729">
    <property type="component" value="Unassembled WGS sequence"/>
</dbReference>
<evidence type="ECO:0000313" key="2">
    <source>
        <dbReference type="EMBL" id="KAG9438859.1"/>
    </source>
</evidence>
<comment type="caution">
    <text evidence="2">The sequence shown here is derived from an EMBL/GenBank/DDBJ whole genome shotgun (WGS) entry which is preliminary data.</text>
</comment>
<evidence type="ECO:0000256" key="1">
    <source>
        <dbReference type="SAM" id="MobiDB-lite"/>
    </source>
</evidence>
<keyword evidence="3" id="KW-1185">Reference proteome</keyword>